<dbReference type="InterPro" id="IPR036629">
    <property type="entry name" value="YjbJ_sf"/>
</dbReference>
<dbReference type="InterPro" id="IPR008462">
    <property type="entry name" value="CsbD"/>
</dbReference>
<accession>A0A9X2IFB6</accession>
<evidence type="ECO:0000256" key="2">
    <source>
        <dbReference type="SAM" id="MobiDB-lite"/>
    </source>
</evidence>
<name>A0A9X2IFB6_9ACTN</name>
<evidence type="ECO:0000313" key="5">
    <source>
        <dbReference type="Proteomes" id="UP001139485"/>
    </source>
</evidence>
<evidence type="ECO:0000313" key="4">
    <source>
        <dbReference type="EMBL" id="MCM0620244.1"/>
    </source>
</evidence>
<dbReference type="SUPFAM" id="SSF69047">
    <property type="entry name" value="Hypothetical protein YjbJ"/>
    <property type="match status" value="1"/>
</dbReference>
<dbReference type="EMBL" id="JAMOIL010000009">
    <property type="protein sequence ID" value="MCM0620244.1"/>
    <property type="molecule type" value="Genomic_DNA"/>
</dbReference>
<feature type="compositionally biased region" description="Basic and acidic residues" evidence="2">
    <location>
        <begin position="47"/>
        <end position="64"/>
    </location>
</feature>
<comment type="caution">
    <text evidence="4">The sequence shown here is derived from an EMBL/GenBank/DDBJ whole genome shotgun (WGS) entry which is preliminary data.</text>
</comment>
<dbReference type="Gene3D" id="1.10.1470.10">
    <property type="entry name" value="YjbJ"/>
    <property type="match status" value="1"/>
</dbReference>
<keyword evidence="5" id="KW-1185">Reference proteome</keyword>
<gene>
    <name evidence="4" type="ORF">M8330_08040</name>
</gene>
<dbReference type="AlphaFoldDB" id="A0A9X2IFB6"/>
<organism evidence="4 5">
    <name type="scientific">Nocardioides bruguierae</name>
    <dbReference type="NCBI Taxonomy" id="2945102"/>
    <lineage>
        <taxon>Bacteria</taxon>
        <taxon>Bacillati</taxon>
        <taxon>Actinomycetota</taxon>
        <taxon>Actinomycetes</taxon>
        <taxon>Propionibacteriales</taxon>
        <taxon>Nocardioidaceae</taxon>
        <taxon>Nocardioides</taxon>
    </lineage>
</organism>
<dbReference type="Proteomes" id="UP001139485">
    <property type="component" value="Unassembled WGS sequence"/>
</dbReference>
<evidence type="ECO:0000259" key="3">
    <source>
        <dbReference type="Pfam" id="PF05532"/>
    </source>
</evidence>
<proteinExistence type="inferred from homology"/>
<reference evidence="4" key="1">
    <citation type="submission" date="2022-05" db="EMBL/GenBank/DDBJ databases">
        <authorList>
            <person name="Tuo L."/>
        </authorList>
    </citation>
    <scope>NUCLEOTIDE SEQUENCE</scope>
    <source>
        <strain evidence="4">BSK12Z-4</strain>
    </source>
</reference>
<feature type="region of interest" description="Disordered" evidence="2">
    <location>
        <begin position="1"/>
        <end position="64"/>
    </location>
</feature>
<dbReference type="RefSeq" id="WP_250051399.1">
    <property type="nucleotide sequence ID" value="NZ_JAMJPH010000001.1"/>
</dbReference>
<sequence>MAISDKLSNKSEELGGKGKETVGEATGNEQLQAEGKADQSSAGLKQAGEKLKDAAKDVKGAVSK</sequence>
<evidence type="ECO:0000256" key="1">
    <source>
        <dbReference type="ARBA" id="ARBA00009129"/>
    </source>
</evidence>
<protein>
    <submittedName>
        <fullName evidence="4">CsbD family protein</fullName>
    </submittedName>
</protein>
<feature type="domain" description="CsbD-like" evidence="3">
    <location>
        <begin position="5"/>
        <end position="57"/>
    </location>
</feature>
<comment type="similarity">
    <text evidence="1">Belongs to the UPF0337 (CsbD) family.</text>
</comment>
<dbReference type="Pfam" id="PF05532">
    <property type="entry name" value="CsbD"/>
    <property type="match status" value="1"/>
</dbReference>
<feature type="compositionally biased region" description="Basic and acidic residues" evidence="2">
    <location>
        <begin position="7"/>
        <end position="22"/>
    </location>
</feature>